<feature type="chain" id="PRO_5045001363" description="Peptidyl-prolyl cis-trans isomerase" evidence="5">
    <location>
        <begin position="25"/>
        <end position="190"/>
    </location>
</feature>
<evidence type="ECO:0000256" key="3">
    <source>
        <dbReference type="ARBA" id="ARBA00023110"/>
    </source>
</evidence>
<evidence type="ECO:0000313" key="7">
    <source>
        <dbReference type="EMBL" id="MBC1187430.1"/>
    </source>
</evidence>
<evidence type="ECO:0000256" key="1">
    <source>
        <dbReference type="ARBA" id="ARBA00002388"/>
    </source>
</evidence>
<dbReference type="InterPro" id="IPR002130">
    <property type="entry name" value="Cyclophilin-type_PPIase_dom"/>
</dbReference>
<accession>A0ABR6RWG9</accession>
<keyword evidence="5" id="KW-0732">Signal</keyword>
<evidence type="ECO:0000256" key="2">
    <source>
        <dbReference type="ARBA" id="ARBA00007365"/>
    </source>
</evidence>
<comment type="caution">
    <text evidence="7">The sequence shown here is derived from an EMBL/GenBank/DDBJ whole genome shotgun (WGS) entry which is preliminary data.</text>
</comment>
<evidence type="ECO:0000313" key="8">
    <source>
        <dbReference type="Proteomes" id="UP000607331"/>
    </source>
</evidence>
<dbReference type="Proteomes" id="UP000607331">
    <property type="component" value="Unassembled WGS sequence"/>
</dbReference>
<protein>
    <recommendedName>
        <fullName evidence="5">Peptidyl-prolyl cis-trans isomerase</fullName>
        <shortName evidence="5">PPIase</shortName>
        <ecNumber evidence="5">5.2.1.8</ecNumber>
    </recommendedName>
</protein>
<dbReference type="Pfam" id="PF00160">
    <property type="entry name" value="Pro_isomerase"/>
    <property type="match status" value="1"/>
</dbReference>
<dbReference type="GeneID" id="98390479"/>
<dbReference type="InterPro" id="IPR020892">
    <property type="entry name" value="Cyclophilin-type_PPIase_CS"/>
</dbReference>
<dbReference type="InterPro" id="IPR044665">
    <property type="entry name" value="E_coli_cyclophilin_A-like"/>
</dbReference>
<keyword evidence="8" id="KW-1185">Reference proteome</keyword>
<dbReference type="EC" id="5.2.1.8" evidence="5"/>
<dbReference type="NCBIfam" id="NF008151">
    <property type="entry name" value="PRK10903.1"/>
    <property type="match status" value="1"/>
</dbReference>
<name>A0ABR6RWG9_9ENTR</name>
<dbReference type="SUPFAM" id="SSF50891">
    <property type="entry name" value="Cyclophilin-like"/>
    <property type="match status" value="1"/>
</dbReference>
<dbReference type="PROSITE" id="PS00170">
    <property type="entry name" value="CSA_PPIASE_1"/>
    <property type="match status" value="1"/>
</dbReference>
<dbReference type="Gene3D" id="2.40.100.10">
    <property type="entry name" value="Cyclophilin-like"/>
    <property type="match status" value="1"/>
</dbReference>
<organism evidence="7 8">
    <name type="scientific">Kluyvera sichuanensis</name>
    <dbReference type="NCBI Taxonomy" id="2725494"/>
    <lineage>
        <taxon>Bacteria</taxon>
        <taxon>Pseudomonadati</taxon>
        <taxon>Pseudomonadota</taxon>
        <taxon>Gammaproteobacteria</taxon>
        <taxon>Enterobacterales</taxon>
        <taxon>Enterobacteriaceae</taxon>
        <taxon>Kluyvera</taxon>
    </lineage>
</organism>
<gene>
    <name evidence="7" type="primary">ppiA</name>
    <name evidence="7" type="synonym">rotA</name>
    <name evidence="7" type="ORF">HII27_17080</name>
</gene>
<dbReference type="InterPro" id="IPR029000">
    <property type="entry name" value="Cyclophilin-like_dom_sf"/>
</dbReference>
<proteinExistence type="inferred from homology"/>
<sequence>MLKSTLAAMAAVFALSAVAPAALAAKNDPHVLLTTSAGNIELQLDSQKAPVSVENFLKYVNSGFYNNTTFHRVIPGFMVQGGGFNEQMQQKQPNPPIKNEADNGLRNTRGTIAMARTADKDSATSQFFINVADNAFLDHGQRDFGYAVFGKVVKGMDVADKIAQVPTHNVGPYQNVPSKPIVILSAKVLP</sequence>
<dbReference type="PROSITE" id="PS50072">
    <property type="entry name" value="CSA_PPIASE_2"/>
    <property type="match status" value="1"/>
</dbReference>
<comment type="similarity">
    <text evidence="2 5">Belongs to the cyclophilin-type PPIase family.</text>
</comment>
<dbReference type="RefSeq" id="WP_185668972.1">
    <property type="nucleotide sequence ID" value="NZ_CP162271.1"/>
</dbReference>
<dbReference type="PRINTS" id="PR00153">
    <property type="entry name" value="CSAPPISMRASE"/>
</dbReference>
<evidence type="ECO:0000259" key="6">
    <source>
        <dbReference type="PROSITE" id="PS50072"/>
    </source>
</evidence>
<evidence type="ECO:0000256" key="5">
    <source>
        <dbReference type="RuleBase" id="RU363019"/>
    </source>
</evidence>
<feature type="signal peptide" evidence="5">
    <location>
        <begin position="1"/>
        <end position="24"/>
    </location>
</feature>
<dbReference type="EMBL" id="JABBJF010000018">
    <property type="protein sequence ID" value="MBC1187430.1"/>
    <property type="molecule type" value="Genomic_DNA"/>
</dbReference>
<comment type="catalytic activity">
    <reaction evidence="5">
        <text>[protein]-peptidylproline (omega=180) = [protein]-peptidylproline (omega=0)</text>
        <dbReference type="Rhea" id="RHEA:16237"/>
        <dbReference type="Rhea" id="RHEA-COMP:10747"/>
        <dbReference type="Rhea" id="RHEA-COMP:10748"/>
        <dbReference type="ChEBI" id="CHEBI:83833"/>
        <dbReference type="ChEBI" id="CHEBI:83834"/>
        <dbReference type="EC" id="5.2.1.8"/>
    </reaction>
</comment>
<keyword evidence="3 5" id="KW-0697">Rotamase</keyword>
<dbReference type="CDD" id="cd01920">
    <property type="entry name" value="cyclophilin_EcCYP_like"/>
    <property type="match status" value="1"/>
</dbReference>
<reference evidence="7 8" key="1">
    <citation type="submission" date="2020-04" db="EMBL/GenBank/DDBJ databases">
        <title>The draft genome of Kluyvera sichuanensis strain SCKS090646.</title>
        <authorList>
            <person name="Wei L."/>
            <person name="Liu L."/>
            <person name="Feng Y."/>
            <person name="Zong Z."/>
        </authorList>
    </citation>
    <scope>NUCLEOTIDE SEQUENCE [LARGE SCALE GENOMIC DNA]</scope>
    <source>
        <strain evidence="7 8">090646</strain>
    </source>
</reference>
<feature type="domain" description="PPIase cyclophilin-type" evidence="6">
    <location>
        <begin position="35"/>
        <end position="188"/>
    </location>
</feature>
<evidence type="ECO:0000256" key="4">
    <source>
        <dbReference type="ARBA" id="ARBA00023235"/>
    </source>
</evidence>
<keyword evidence="4 5" id="KW-0413">Isomerase</keyword>
<dbReference type="PANTHER" id="PTHR43246">
    <property type="entry name" value="PEPTIDYL-PROLYL CIS-TRANS ISOMERASE CYP38, CHLOROPLASTIC"/>
    <property type="match status" value="1"/>
</dbReference>
<comment type="function">
    <text evidence="1 5">PPIases accelerate the folding of proteins. It catalyzes the cis-trans isomerization of proline imidic peptide bonds in oligopeptides.</text>
</comment>
<dbReference type="GO" id="GO:0003755">
    <property type="term" value="F:peptidyl-prolyl cis-trans isomerase activity"/>
    <property type="evidence" value="ECO:0007669"/>
    <property type="project" value="UniProtKB-EC"/>
</dbReference>